<dbReference type="RefSeq" id="WP_144228532.1">
    <property type="nucleotide sequence ID" value="NZ_CBCRVV010000003.1"/>
</dbReference>
<dbReference type="Proteomes" id="UP000315648">
    <property type="component" value="Unassembled WGS sequence"/>
</dbReference>
<dbReference type="PANTHER" id="PTHR43762">
    <property type="entry name" value="L-GULONOLACTONE OXIDASE"/>
    <property type="match status" value="1"/>
</dbReference>
<dbReference type="OrthoDB" id="9768764at2"/>
<dbReference type="SUPFAM" id="SSF56176">
    <property type="entry name" value="FAD-binding/transporter-associated domain-like"/>
    <property type="match status" value="1"/>
</dbReference>
<dbReference type="PROSITE" id="PS51387">
    <property type="entry name" value="FAD_PCMH"/>
    <property type="match status" value="1"/>
</dbReference>
<dbReference type="Pfam" id="PF01565">
    <property type="entry name" value="FAD_binding_4"/>
    <property type="match status" value="1"/>
</dbReference>
<evidence type="ECO:0000313" key="3">
    <source>
        <dbReference type="Proteomes" id="UP000315648"/>
    </source>
</evidence>
<sequence>MHRGFDVGGTSVMTSVTLPFRSWGGLTTARTRREYLAWKNDPLPRHEGALLAYGMGRSYGDSCLLDDGVMIETRMLDHILEFDAIAGVVRCEAGCSMAGLLDFCVPHGWFPPVTPGTKWVTLGGCVANDVHGKNHHVAGTFGCFVNRLGLRRSDGTTLECSLTCNQDFFRATIGGLGLTGVILWVELRLKRIRTSQITQRLSRLRGIDAFFDCFQQNEKMPEYSVAWLDTSHAGEPRGLLISGDHAGDSDELIVRGAHPKLSLPVMLPDFVLGPDAIRLMNRIYYAANSGKRAVKNVHYDPFFYPLDAVGNWNRAYGKKGLVQYQFVVPKNYGKDVLVETLAKARLAGHASFLTVVKMFGSIVSPGLLSFPRPGVTVCFDFPNLGDRTARLLEDMDHTVFSAGGALYPAKDCRMSRDAFERSFPAHDAFKSLIDPACSSSFAKRTGLTA</sequence>
<dbReference type="EMBL" id="VMBG01000001">
    <property type="protein sequence ID" value="TSJ78191.1"/>
    <property type="molecule type" value="Genomic_DNA"/>
</dbReference>
<evidence type="ECO:0000313" key="2">
    <source>
        <dbReference type="EMBL" id="TSJ78191.1"/>
    </source>
</evidence>
<accession>A0A556QNH0</accession>
<dbReference type="InterPro" id="IPR016166">
    <property type="entry name" value="FAD-bd_PCMH"/>
</dbReference>
<dbReference type="GO" id="GO:0016899">
    <property type="term" value="F:oxidoreductase activity, acting on the CH-OH group of donors, oxygen as acceptor"/>
    <property type="evidence" value="ECO:0007669"/>
    <property type="project" value="InterPro"/>
</dbReference>
<reference evidence="2 3" key="1">
    <citation type="submission" date="2019-07" db="EMBL/GenBank/DDBJ databases">
        <title>Description of 53C-WASEF.</title>
        <authorList>
            <person name="Pitt A."/>
            <person name="Hahn M.W."/>
        </authorList>
    </citation>
    <scope>NUCLEOTIDE SEQUENCE [LARGE SCALE GENOMIC DNA]</scope>
    <source>
        <strain evidence="2 3">53C-WASEF</strain>
    </source>
</reference>
<dbReference type="PANTHER" id="PTHR43762:SF1">
    <property type="entry name" value="D-ARABINONO-1,4-LACTONE OXIDASE"/>
    <property type="match status" value="1"/>
</dbReference>
<dbReference type="InterPro" id="IPR010031">
    <property type="entry name" value="FAD_lactone_oxidase-like"/>
</dbReference>
<dbReference type="InterPro" id="IPR006094">
    <property type="entry name" value="Oxid_FAD_bind_N"/>
</dbReference>
<dbReference type="GO" id="GO:0071949">
    <property type="term" value="F:FAD binding"/>
    <property type="evidence" value="ECO:0007669"/>
    <property type="project" value="InterPro"/>
</dbReference>
<feature type="domain" description="FAD-binding PCMH-type" evidence="1">
    <location>
        <begin position="15"/>
        <end position="192"/>
    </location>
</feature>
<dbReference type="InterPro" id="IPR036318">
    <property type="entry name" value="FAD-bd_PCMH-like_sf"/>
</dbReference>
<dbReference type="Gene3D" id="3.30.465.10">
    <property type="match status" value="1"/>
</dbReference>
<organism evidence="2 3">
    <name type="scientific">Rariglobus hedericola</name>
    <dbReference type="NCBI Taxonomy" id="2597822"/>
    <lineage>
        <taxon>Bacteria</taxon>
        <taxon>Pseudomonadati</taxon>
        <taxon>Verrucomicrobiota</taxon>
        <taxon>Opitutia</taxon>
        <taxon>Opitutales</taxon>
        <taxon>Opitutaceae</taxon>
        <taxon>Rariglobus</taxon>
    </lineage>
</organism>
<name>A0A556QNH0_9BACT</name>
<dbReference type="InterPro" id="IPR016169">
    <property type="entry name" value="FAD-bd_PCMH_sub2"/>
</dbReference>
<gene>
    <name evidence="2" type="ORF">FPL22_02465</name>
</gene>
<protein>
    <submittedName>
        <fullName evidence="2">FAD-binding oxidoreductase</fullName>
    </submittedName>
</protein>
<keyword evidence="3" id="KW-1185">Reference proteome</keyword>
<evidence type="ECO:0000259" key="1">
    <source>
        <dbReference type="PROSITE" id="PS51387"/>
    </source>
</evidence>
<comment type="caution">
    <text evidence="2">The sequence shown here is derived from an EMBL/GenBank/DDBJ whole genome shotgun (WGS) entry which is preliminary data.</text>
</comment>
<proteinExistence type="predicted"/>
<dbReference type="AlphaFoldDB" id="A0A556QNH0"/>